<keyword evidence="2" id="KW-1185">Reference proteome</keyword>
<dbReference type="Proteomes" id="UP000669133">
    <property type="component" value="Unassembled WGS sequence"/>
</dbReference>
<dbReference type="EMBL" id="JAEOAQ010000001">
    <property type="protein sequence ID" value="KAG5422405.1"/>
    <property type="molecule type" value="Genomic_DNA"/>
</dbReference>
<dbReference type="GeneID" id="93650129"/>
<reference evidence="1 2" key="1">
    <citation type="submission" date="2020-12" db="EMBL/GenBank/DDBJ databases">
        <title>Effect of drift, selection, and recombination on the evolution of hybrid genomes in Candida yeast pathogens.</title>
        <authorList>
            <person name="Mixao V."/>
            <person name="Ksiezopolska E."/>
            <person name="Saus E."/>
            <person name="Boekhout T."/>
            <person name="Gacser A."/>
            <person name="Gabaldon T."/>
        </authorList>
    </citation>
    <scope>NUCLEOTIDE SEQUENCE [LARGE SCALE GENOMIC DNA]</scope>
    <source>
        <strain evidence="1 2">BP57</strain>
    </source>
</reference>
<accession>A0A8H8DEH1</accession>
<dbReference type="OrthoDB" id="4028107at2759"/>
<dbReference type="AlphaFoldDB" id="A0A8H8DEH1"/>
<gene>
    <name evidence="1" type="ORF">I9W82_001500</name>
</gene>
<comment type="caution">
    <text evidence="1">The sequence shown here is derived from an EMBL/GenBank/DDBJ whole genome shotgun (WGS) entry which is preliminary data.</text>
</comment>
<evidence type="ECO:0000313" key="1">
    <source>
        <dbReference type="EMBL" id="KAG5422405.1"/>
    </source>
</evidence>
<proteinExistence type="predicted"/>
<name>A0A8H8DEH1_9ASCO</name>
<evidence type="ECO:0000313" key="2">
    <source>
        <dbReference type="Proteomes" id="UP000669133"/>
    </source>
</evidence>
<dbReference type="RefSeq" id="XP_067551521.1">
    <property type="nucleotide sequence ID" value="XM_067690253.1"/>
</dbReference>
<organism evidence="1 2">
    <name type="scientific">Candida metapsilosis</name>
    <dbReference type="NCBI Taxonomy" id="273372"/>
    <lineage>
        <taxon>Eukaryota</taxon>
        <taxon>Fungi</taxon>
        <taxon>Dikarya</taxon>
        <taxon>Ascomycota</taxon>
        <taxon>Saccharomycotina</taxon>
        <taxon>Pichiomycetes</taxon>
        <taxon>Debaryomycetaceae</taxon>
        <taxon>Candida/Lodderomyces clade</taxon>
        <taxon>Candida</taxon>
    </lineage>
</organism>
<evidence type="ECO:0008006" key="3">
    <source>
        <dbReference type="Google" id="ProtNLM"/>
    </source>
</evidence>
<sequence length="377" mass="43946">MISLTQLPYNVIELIFTNLNQHQAIALAPLHSKFYFPAKDKLFHYIYVYDIQENYTGSTDLAQSFELYWQQIDSNQAIEYLVFAHEPCNFHKIKSYFRRIKYFIDQKRAWGFHTARVWTASTPEQRYVCFRKVGSIIFRFTNNTNIGDKPFSASGSYLLSRVGNNFGSMPTSDDRVLKPYLTPKKLHVFLDRVPEFVFIISQNLNTLSLRLLFITLHSGTIHSFANYKLDEDYPNLFSLGISYNDENSPATPQSIPHLTHQTLRFLTVATLSVTDALARRICELTLQFPEASINWWSSVWITSGAPAIEHQYIFSAEMPLGCIAIQWVHKCMREVERIESKYEVGENNVVELRRNYSDSELLSLWSLYYNKNSSYYF</sequence>
<protein>
    <recommendedName>
        <fullName evidence="3">F-box domain-containing protein</fullName>
    </recommendedName>
</protein>